<accession>A0A3A9W4V2</accession>
<keyword evidence="5" id="KW-1185">Reference proteome</keyword>
<gene>
    <name evidence="4" type="ORF">D7318_17310</name>
    <name evidence="3" type="ORF">D7319_17610</name>
</gene>
<dbReference type="SUPFAM" id="SSF51735">
    <property type="entry name" value="NAD(P)-binding Rossmann-fold domains"/>
    <property type="match status" value="1"/>
</dbReference>
<dbReference type="Pfam" id="PF02254">
    <property type="entry name" value="TrkA_N"/>
    <property type="match status" value="1"/>
</dbReference>
<dbReference type="Gene3D" id="3.40.50.720">
    <property type="entry name" value="NAD(P)-binding Rossmann-like Domain"/>
    <property type="match status" value="1"/>
</dbReference>
<evidence type="ECO:0000313" key="6">
    <source>
        <dbReference type="Proteomes" id="UP000275024"/>
    </source>
</evidence>
<dbReference type="InterPro" id="IPR036291">
    <property type="entry name" value="NAD(P)-bd_dom_sf"/>
</dbReference>
<dbReference type="RefSeq" id="WP_120698020.1">
    <property type="nucleotide sequence ID" value="NZ_RBDX01000013.1"/>
</dbReference>
<feature type="domain" description="RCK N-terminal" evidence="2">
    <location>
        <begin position="33"/>
        <end position="146"/>
    </location>
</feature>
<dbReference type="EMBL" id="RBDY01000012">
    <property type="protein sequence ID" value="RKN20666.1"/>
    <property type="molecule type" value="Genomic_DNA"/>
</dbReference>
<evidence type="ECO:0000259" key="2">
    <source>
        <dbReference type="Pfam" id="PF02254"/>
    </source>
</evidence>
<organism evidence="3 6">
    <name type="scientific">Streptomyces radicis</name>
    <dbReference type="NCBI Taxonomy" id="1750517"/>
    <lineage>
        <taxon>Bacteria</taxon>
        <taxon>Bacillati</taxon>
        <taxon>Actinomycetota</taxon>
        <taxon>Actinomycetes</taxon>
        <taxon>Kitasatosporales</taxon>
        <taxon>Streptomycetaceae</taxon>
        <taxon>Streptomyces</taxon>
    </lineage>
</organism>
<feature type="region of interest" description="Disordered" evidence="1">
    <location>
        <begin position="1"/>
        <end position="27"/>
    </location>
</feature>
<reference evidence="5 6" key="1">
    <citation type="submission" date="2018-09" db="EMBL/GenBank/DDBJ databases">
        <title>Streptomyces sp. nov. DS1-2, an endophytic actinomycete isolated from roots of Dendrobium scabrilingue.</title>
        <authorList>
            <person name="Kuncharoen N."/>
            <person name="Kudo T."/>
            <person name="Ohkuma M."/>
            <person name="Yuki M."/>
            <person name="Tanasupawat S."/>
        </authorList>
    </citation>
    <scope>NUCLEOTIDE SEQUENCE [LARGE SCALE GENOMIC DNA]</scope>
    <source>
        <strain evidence="3 6">AZ1-7</strain>
        <strain evidence="4 5">DS1-2</strain>
    </source>
</reference>
<evidence type="ECO:0000313" key="5">
    <source>
        <dbReference type="Proteomes" id="UP000268652"/>
    </source>
</evidence>
<evidence type="ECO:0000313" key="3">
    <source>
        <dbReference type="EMBL" id="RKN07880.1"/>
    </source>
</evidence>
<dbReference type="EMBL" id="RBDX01000013">
    <property type="protein sequence ID" value="RKN07880.1"/>
    <property type="molecule type" value="Genomic_DNA"/>
</dbReference>
<dbReference type="InterPro" id="IPR003148">
    <property type="entry name" value="RCK_N"/>
</dbReference>
<name>A0A3A9W4V2_9ACTN</name>
<evidence type="ECO:0000313" key="4">
    <source>
        <dbReference type="EMBL" id="RKN20666.1"/>
    </source>
</evidence>
<dbReference type="Proteomes" id="UP000268652">
    <property type="component" value="Unassembled WGS sequence"/>
</dbReference>
<proteinExistence type="predicted"/>
<comment type="caution">
    <text evidence="3">The sequence shown here is derived from an EMBL/GenBank/DDBJ whole genome shotgun (WGS) entry which is preliminary data.</text>
</comment>
<dbReference type="AlphaFoldDB" id="A0A3A9W4V2"/>
<dbReference type="Proteomes" id="UP000275024">
    <property type="component" value="Unassembled WGS sequence"/>
</dbReference>
<protein>
    <recommendedName>
        <fullName evidence="2">RCK N-terminal domain-containing protein</fullName>
    </recommendedName>
</protein>
<sequence>MATPLHALRRARSRGLTEGARRRGAPGAHDRRVAVVGLGGFGGALADELTRRGLAVLGVDADEQAVSARRATLARVAVADATDPEERERLGLAGPGAPACAVVALGGDGLAGLVVASELVEGGVPDVWVYAPGAHRAVLARRLGARPVDASDATALGDVIAATLRVKDA</sequence>
<dbReference type="OrthoDB" id="9776294at2"/>
<evidence type="ECO:0000256" key="1">
    <source>
        <dbReference type="SAM" id="MobiDB-lite"/>
    </source>
</evidence>
<dbReference type="GO" id="GO:0006813">
    <property type="term" value="P:potassium ion transport"/>
    <property type="evidence" value="ECO:0007669"/>
    <property type="project" value="InterPro"/>
</dbReference>